<dbReference type="Gene3D" id="3.30.560.10">
    <property type="entry name" value="Glucose Oxidase, domain 3"/>
    <property type="match status" value="1"/>
</dbReference>
<dbReference type="AlphaFoldDB" id="A0A8H8NRJ9"/>
<dbReference type="EMBL" id="CP059659">
    <property type="protein sequence ID" value="QRW17448.1"/>
    <property type="molecule type" value="Genomic_DNA"/>
</dbReference>
<dbReference type="InterPro" id="IPR036188">
    <property type="entry name" value="FAD/NAD-bd_sf"/>
</dbReference>
<dbReference type="GeneID" id="67027729"/>
<proteinExistence type="predicted"/>
<sequence length="165" mass="18593">MPVYPANTYKSTTHRLNLGVLTEARATNIDLDHSDKNGKTRGTSFQSKSKPLIANAGNEVVLSAGEFIVRYDGIFKANKEYPGTLLIPELLEPSSIDSRNVLRKRKTIPKIDLSEVGEKYQDHILVSTTYEIDLHYLASCGKIAHMHGSLWEDLRKERPPMLQKE</sequence>
<dbReference type="RefSeq" id="XP_043177685.1">
    <property type="nucleotide sequence ID" value="XM_043325266.1"/>
</dbReference>
<dbReference type="Gene3D" id="3.50.50.60">
    <property type="entry name" value="FAD/NAD(P)-binding domain"/>
    <property type="match status" value="1"/>
</dbReference>
<dbReference type="Proteomes" id="UP000650533">
    <property type="component" value="Chromosome 2"/>
</dbReference>
<evidence type="ECO:0000313" key="2">
    <source>
        <dbReference type="Proteomes" id="UP000650533"/>
    </source>
</evidence>
<protein>
    <submittedName>
        <fullName evidence="1">Uncharacterized protein</fullName>
    </submittedName>
</protein>
<name>A0A8H8NRJ9_9AGAM</name>
<accession>A0A8H8NRJ9</accession>
<reference evidence="1" key="1">
    <citation type="submission" date="2020-05" db="EMBL/GenBank/DDBJ databases">
        <title>Evolutionary and genomic comparisons of hybrid uninucleate and nonhybrid Rhizoctonia fungi.</title>
        <authorList>
            <person name="Li C."/>
            <person name="Chen X."/>
        </authorList>
    </citation>
    <scope>NUCLEOTIDE SEQUENCE</scope>
    <source>
        <strain evidence="1">AG-1 IA</strain>
    </source>
</reference>
<gene>
    <name evidence="1" type="ORF">RhiXN_05450</name>
</gene>
<dbReference type="KEGG" id="rsx:RhiXN_05450"/>
<organism evidence="1 2">
    <name type="scientific">Rhizoctonia solani</name>
    <dbReference type="NCBI Taxonomy" id="456999"/>
    <lineage>
        <taxon>Eukaryota</taxon>
        <taxon>Fungi</taxon>
        <taxon>Dikarya</taxon>
        <taxon>Basidiomycota</taxon>
        <taxon>Agaricomycotina</taxon>
        <taxon>Agaricomycetes</taxon>
        <taxon>Cantharellales</taxon>
        <taxon>Ceratobasidiaceae</taxon>
        <taxon>Rhizoctonia</taxon>
    </lineage>
</organism>
<evidence type="ECO:0000313" key="1">
    <source>
        <dbReference type="EMBL" id="QRW17448.1"/>
    </source>
</evidence>